<reference evidence="2 3" key="1">
    <citation type="journal article" date="2016" name="G3 (Bethesda)">
        <title>First Draft Assembly and Annotation of the Genome of a California Endemic Oak Quercus lobata Nee (Fagaceae).</title>
        <authorList>
            <person name="Sork V.L."/>
            <person name="Fitz-Gibbon S.T."/>
            <person name="Puiu D."/>
            <person name="Crepeau M."/>
            <person name="Gugger P.F."/>
            <person name="Sherman R."/>
            <person name="Stevens K."/>
            <person name="Langley C.H."/>
            <person name="Pellegrini M."/>
            <person name="Salzberg S.L."/>
        </authorList>
    </citation>
    <scope>NUCLEOTIDE SEQUENCE [LARGE SCALE GENOMIC DNA]</scope>
    <source>
        <strain evidence="2 3">cv. SW786</strain>
    </source>
</reference>
<dbReference type="SMART" id="SM00256">
    <property type="entry name" value="FBOX"/>
    <property type="match status" value="1"/>
</dbReference>
<evidence type="ECO:0000313" key="2">
    <source>
        <dbReference type="EnsemblPlants" id="QL03p005911:mrna:CDS:5"/>
    </source>
</evidence>
<protein>
    <recommendedName>
        <fullName evidence="1">F-box domain-containing protein</fullName>
    </recommendedName>
</protein>
<dbReference type="KEGG" id="qlo:115982987"/>
<organism evidence="2 3">
    <name type="scientific">Quercus lobata</name>
    <name type="common">Valley oak</name>
    <dbReference type="NCBI Taxonomy" id="97700"/>
    <lineage>
        <taxon>Eukaryota</taxon>
        <taxon>Viridiplantae</taxon>
        <taxon>Streptophyta</taxon>
        <taxon>Embryophyta</taxon>
        <taxon>Tracheophyta</taxon>
        <taxon>Spermatophyta</taxon>
        <taxon>Magnoliopsida</taxon>
        <taxon>eudicotyledons</taxon>
        <taxon>Gunneridae</taxon>
        <taxon>Pentapetalae</taxon>
        <taxon>rosids</taxon>
        <taxon>fabids</taxon>
        <taxon>Fagales</taxon>
        <taxon>Fagaceae</taxon>
        <taxon>Quercus</taxon>
    </lineage>
</organism>
<gene>
    <name evidence="2" type="primary">LOC115982987</name>
</gene>
<name>A0A7N2L399_QUELO</name>
<dbReference type="KEGG" id="qlo:115983352"/>
<dbReference type="NCBIfam" id="TIGR01640">
    <property type="entry name" value="F_box_assoc_1"/>
    <property type="match status" value="1"/>
</dbReference>
<dbReference type="OrthoDB" id="5314306at2759"/>
<dbReference type="EMBL" id="LRBV02000003">
    <property type="status" value="NOT_ANNOTATED_CDS"/>
    <property type="molecule type" value="Genomic_DNA"/>
</dbReference>
<dbReference type="InParanoid" id="A0A7N2L399"/>
<dbReference type="PROSITE" id="PS50181">
    <property type="entry name" value="FBOX"/>
    <property type="match status" value="1"/>
</dbReference>
<dbReference type="SUPFAM" id="SSF50965">
    <property type="entry name" value="Galactose oxidase, central domain"/>
    <property type="match status" value="1"/>
</dbReference>
<dbReference type="PANTHER" id="PTHR31672">
    <property type="entry name" value="BNACNNG10540D PROTEIN"/>
    <property type="match status" value="1"/>
</dbReference>
<dbReference type="GeneID" id="115982987"/>
<dbReference type="CDD" id="cd22157">
    <property type="entry name" value="F-box_AtFBW1-like"/>
    <property type="match status" value="1"/>
</dbReference>
<dbReference type="AlphaFoldDB" id="A0A7N2L399"/>
<dbReference type="PANTHER" id="PTHR31672:SF13">
    <property type="entry name" value="F-BOX PROTEIN CPR30-LIKE"/>
    <property type="match status" value="1"/>
</dbReference>
<dbReference type="RefSeq" id="XP_030961616.1">
    <property type="nucleotide sequence ID" value="XM_031105756.1"/>
</dbReference>
<dbReference type="InterPro" id="IPR036047">
    <property type="entry name" value="F-box-like_dom_sf"/>
</dbReference>
<dbReference type="Proteomes" id="UP000594261">
    <property type="component" value="Chromosome 3"/>
</dbReference>
<dbReference type="InterPro" id="IPR017451">
    <property type="entry name" value="F-box-assoc_interact_dom"/>
</dbReference>
<keyword evidence="3" id="KW-1185">Reference proteome</keyword>
<dbReference type="Gene3D" id="1.20.1280.50">
    <property type="match status" value="1"/>
</dbReference>
<dbReference type="Pfam" id="PF07734">
    <property type="entry name" value="FBA_1"/>
    <property type="match status" value="1"/>
</dbReference>
<proteinExistence type="predicted"/>
<accession>A0A7N2L399</accession>
<dbReference type="SUPFAM" id="SSF81383">
    <property type="entry name" value="F-box domain"/>
    <property type="match status" value="1"/>
</dbReference>
<dbReference type="InterPro" id="IPR006527">
    <property type="entry name" value="F-box-assoc_dom_typ1"/>
</dbReference>
<dbReference type="InterPro" id="IPR011043">
    <property type="entry name" value="Gal_Oxase/kelch_b-propeller"/>
</dbReference>
<sequence>MTDNLAEVSKSITEEAMWDSLPHEILTHVFLRLPIKSIITCTSVSKTWKSLIRNPSFISTHLLHSSNNLLLFRLRPEPLAKAVKQLKRIGDEKEVYALHWDDNTNFHQYTTFDDFPFHGQSGTEVFRVVGTCNGLICLADDLLYTYAYNFILWNPCVKKYVRLPHPNFSFMTTGPYTTAVGFGFDSKTNDYKVVRFVAPEDGDFEEGEFLPKVEVYSLATGKWRVVTAQCPKCAVRDAMLVCQRLQAFVNGALHLVCYKRTQEIRFLYFVLVFDLEDEVFREIPLPKHSDSNMFYWNWVSILAYGNSIALLEPGYLLHILDIWVLKNYADASSWTKIISLDAQAPP</sequence>
<dbReference type="Gramene" id="QL03p005911:mrna">
    <property type="protein sequence ID" value="QL03p005911:mrna:CDS:5"/>
    <property type="gene ID" value="QL03p005911"/>
</dbReference>
<dbReference type="InterPro" id="IPR050796">
    <property type="entry name" value="SCF_F-box_component"/>
</dbReference>
<dbReference type="InterPro" id="IPR001810">
    <property type="entry name" value="F-box_dom"/>
</dbReference>
<dbReference type="Pfam" id="PF00646">
    <property type="entry name" value="F-box"/>
    <property type="match status" value="1"/>
</dbReference>
<dbReference type="EnsemblPlants" id="QL03p005911:mrna">
    <property type="protein sequence ID" value="QL03p005911:mrna:CDS:5"/>
    <property type="gene ID" value="QL03p005911"/>
</dbReference>
<feature type="domain" description="F-box" evidence="1">
    <location>
        <begin position="15"/>
        <end position="61"/>
    </location>
</feature>
<reference evidence="2" key="2">
    <citation type="submission" date="2021-01" db="UniProtKB">
        <authorList>
            <consortium name="EnsemblPlants"/>
        </authorList>
    </citation>
    <scope>IDENTIFICATION</scope>
</reference>
<dbReference type="OMA" id="GINDYCD"/>
<evidence type="ECO:0000259" key="1">
    <source>
        <dbReference type="PROSITE" id="PS50181"/>
    </source>
</evidence>
<evidence type="ECO:0000313" key="3">
    <source>
        <dbReference type="Proteomes" id="UP000594261"/>
    </source>
</evidence>